<feature type="compositionally biased region" description="Low complexity" evidence="1">
    <location>
        <begin position="57"/>
        <end position="66"/>
    </location>
</feature>
<keyword evidence="3" id="KW-1185">Reference proteome</keyword>
<evidence type="ECO:0000256" key="1">
    <source>
        <dbReference type="SAM" id="MobiDB-lite"/>
    </source>
</evidence>
<evidence type="ECO:0000313" key="2">
    <source>
        <dbReference type="EMBL" id="TFK28961.1"/>
    </source>
</evidence>
<feature type="compositionally biased region" description="Polar residues" evidence="1">
    <location>
        <begin position="436"/>
        <end position="475"/>
    </location>
</feature>
<feature type="compositionally biased region" description="Pro residues" evidence="1">
    <location>
        <begin position="67"/>
        <end position="79"/>
    </location>
</feature>
<feature type="region of interest" description="Disordered" evidence="1">
    <location>
        <begin position="189"/>
        <end position="245"/>
    </location>
</feature>
<organism evidence="2 3">
    <name type="scientific">Coprinopsis marcescibilis</name>
    <name type="common">Agaric fungus</name>
    <name type="synonym">Psathyrella marcescibilis</name>
    <dbReference type="NCBI Taxonomy" id="230819"/>
    <lineage>
        <taxon>Eukaryota</taxon>
        <taxon>Fungi</taxon>
        <taxon>Dikarya</taxon>
        <taxon>Basidiomycota</taxon>
        <taxon>Agaricomycotina</taxon>
        <taxon>Agaricomycetes</taxon>
        <taxon>Agaricomycetidae</taxon>
        <taxon>Agaricales</taxon>
        <taxon>Agaricineae</taxon>
        <taxon>Psathyrellaceae</taxon>
        <taxon>Coprinopsis</taxon>
    </lineage>
</organism>
<dbReference type="EMBL" id="ML210152">
    <property type="protein sequence ID" value="TFK28961.1"/>
    <property type="molecule type" value="Genomic_DNA"/>
</dbReference>
<proteinExistence type="predicted"/>
<gene>
    <name evidence="2" type="ORF">FA15DRAFT_691450</name>
</gene>
<sequence length="568" mass="61564">MVFGFFRKSTAAPKHQPDEPAIPESEVAGSTTAHPPFVFPDPAQRQLHTPAPSISFAAPSLPTSSNSPPPPQTPSPPPAQEEEPKPHTEDPRALHALIKSVPAQTLHDYCLKLLDPTAFDTVTGAISPKRRGKKKAAAEEEHIKRLQEHPVLTPPVLTSLTGFFQTLEPPPQLHCARCHKSFFELENDDTSCRVPHDDDSTIVDRVGTRLLQDSDEESVDEDDPEWEGSGSEGEGDKKLGRNKPRKSLLQPTSIYETLWRCCDQVVEGDGDQGPPDGWCFQGHHTTDLKRARFRADSSPHDDKLSSCEKLKCFTARPPVSQASTVSDLATRKRKRKTKSIDYREVDDDEDLDDGDDKSVASSTKRRRKDSTAAPKPKGKGRKKAANKEATAEDAMDVDAEATQPTVPRSPPASPRRNPPSKVRVKRSAKPLALAETSVTTPSKPISSASTKPANPSPLGTTTFINGSSDKVQSAVKSHRKAPSNVFVEIRQGSRSPSRSGEGTMPAPSASAVKRAPTLKSRASVASLRSQFESSVQKDGAPSRGRKSRKSAPLGDVVGSSVDNEVDML</sequence>
<feature type="compositionally biased region" description="Polar residues" evidence="1">
    <location>
        <begin position="526"/>
        <end position="536"/>
    </location>
</feature>
<dbReference type="OrthoDB" id="3245731at2759"/>
<dbReference type="AlphaFoldDB" id="A0A5C3LK02"/>
<feature type="compositionally biased region" description="Pro residues" evidence="1">
    <location>
        <begin position="407"/>
        <end position="417"/>
    </location>
</feature>
<protein>
    <submittedName>
        <fullName evidence="2">Uncharacterized protein</fullName>
    </submittedName>
</protein>
<dbReference type="Proteomes" id="UP000307440">
    <property type="component" value="Unassembled WGS sequence"/>
</dbReference>
<reference evidence="2 3" key="1">
    <citation type="journal article" date="2019" name="Nat. Ecol. Evol.">
        <title>Megaphylogeny resolves global patterns of mushroom evolution.</title>
        <authorList>
            <person name="Varga T."/>
            <person name="Krizsan K."/>
            <person name="Foldi C."/>
            <person name="Dima B."/>
            <person name="Sanchez-Garcia M."/>
            <person name="Sanchez-Ramirez S."/>
            <person name="Szollosi G.J."/>
            <person name="Szarkandi J.G."/>
            <person name="Papp V."/>
            <person name="Albert L."/>
            <person name="Andreopoulos W."/>
            <person name="Angelini C."/>
            <person name="Antonin V."/>
            <person name="Barry K.W."/>
            <person name="Bougher N.L."/>
            <person name="Buchanan P."/>
            <person name="Buyck B."/>
            <person name="Bense V."/>
            <person name="Catcheside P."/>
            <person name="Chovatia M."/>
            <person name="Cooper J."/>
            <person name="Damon W."/>
            <person name="Desjardin D."/>
            <person name="Finy P."/>
            <person name="Geml J."/>
            <person name="Haridas S."/>
            <person name="Hughes K."/>
            <person name="Justo A."/>
            <person name="Karasinski D."/>
            <person name="Kautmanova I."/>
            <person name="Kiss B."/>
            <person name="Kocsube S."/>
            <person name="Kotiranta H."/>
            <person name="LaButti K.M."/>
            <person name="Lechner B.E."/>
            <person name="Liimatainen K."/>
            <person name="Lipzen A."/>
            <person name="Lukacs Z."/>
            <person name="Mihaltcheva S."/>
            <person name="Morgado L.N."/>
            <person name="Niskanen T."/>
            <person name="Noordeloos M.E."/>
            <person name="Ohm R.A."/>
            <person name="Ortiz-Santana B."/>
            <person name="Ovrebo C."/>
            <person name="Racz N."/>
            <person name="Riley R."/>
            <person name="Savchenko A."/>
            <person name="Shiryaev A."/>
            <person name="Soop K."/>
            <person name="Spirin V."/>
            <person name="Szebenyi C."/>
            <person name="Tomsovsky M."/>
            <person name="Tulloss R.E."/>
            <person name="Uehling J."/>
            <person name="Grigoriev I.V."/>
            <person name="Vagvolgyi C."/>
            <person name="Papp T."/>
            <person name="Martin F.M."/>
            <person name="Miettinen O."/>
            <person name="Hibbett D.S."/>
            <person name="Nagy L.G."/>
        </authorList>
    </citation>
    <scope>NUCLEOTIDE SEQUENCE [LARGE SCALE GENOMIC DNA]</scope>
    <source>
        <strain evidence="2 3">CBS 121175</strain>
    </source>
</reference>
<feature type="compositionally biased region" description="Basic and acidic residues" evidence="1">
    <location>
        <begin position="190"/>
        <end position="199"/>
    </location>
</feature>
<feature type="compositionally biased region" description="Acidic residues" evidence="1">
    <location>
        <begin position="213"/>
        <end position="226"/>
    </location>
</feature>
<feature type="region of interest" description="Disordered" evidence="1">
    <location>
        <begin position="318"/>
        <end position="568"/>
    </location>
</feature>
<feature type="compositionally biased region" description="Acidic residues" evidence="1">
    <location>
        <begin position="344"/>
        <end position="355"/>
    </location>
</feature>
<accession>A0A5C3LK02</accession>
<name>A0A5C3LK02_COPMA</name>
<evidence type="ECO:0000313" key="3">
    <source>
        <dbReference type="Proteomes" id="UP000307440"/>
    </source>
</evidence>
<feature type="region of interest" description="Disordered" evidence="1">
    <location>
        <begin position="1"/>
        <end position="90"/>
    </location>
</feature>